<dbReference type="Proteomes" id="UP000008312">
    <property type="component" value="Unassembled WGS sequence"/>
</dbReference>
<accession>D8M0M2</accession>
<gene>
    <name evidence="5" type="ORF">GSBLH_T00001750001</name>
</gene>
<evidence type="ECO:0000256" key="1">
    <source>
        <dbReference type="ARBA" id="ARBA00022598"/>
    </source>
</evidence>
<dbReference type="OMA" id="AINECCH"/>
<dbReference type="GO" id="GO:0004467">
    <property type="term" value="F:long-chain fatty acid-CoA ligase activity"/>
    <property type="evidence" value="ECO:0007669"/>
    <property type="project" value="TreeGrafter"/>
</dbReference>
<dbReference type="Gene3D" id="3.40.50.12780">
    <property type="entry name" value="N-terminal domain of ligase-like"/>
    <property type="match status" value="1"/>
</dbReference>
<keyword evidence="6" id="KW-1185">Reference proteome</keyword>
<dbReference type="RefSeq" id="XP_012895659.1">
    <property type="nucleotide sequence ID" value="XM_013040205.1"/>
</dbReference>
<dbReference type="EMBL" id="FN668643">
    <property type="protein sequence ID" value="CBK21611.2"/>
    <property type="molecule type" value="Genomic_DNA"/>
</dbReference>
<reference evidence="5" key="1">
    <citation type="submission" date="2010-02" db="EMBL/GenBank/DDBJ databases">
        <title>Sequencing and annotation of the Blastocystis hominis genome.</title>
        <authorList>
            <person name="Wincker P."/>
        </authorList>
    </citation>
    <scope>NUCLEOTIDE SEQUENCE</scope>
    <source>
        <strain evidence="5">Singapore isolate B</strain>
    </source>
</reference>
<organism evidence="5">
    <name type="scientific">Blastocystis hominis</name>
    <dbReference type="NCBI Taxonomy" id="12968"/>
    <lineage>
        <taxon>Eukaryota</taxon>
        <taxon>Sar</taxon>
        <taxon>Stramenopiles</taxon>
        <taxon>Bigyra</taxon>
        <taxon>Opalozoa</taxon>
        <taxon>Opalinata</taxon>
        <taxon>Blastocystidae</taxon>
        <taxon>Blastocystis</taxon>
    </lineage>
</organism>
<dbReference type="InParanoid" id="D8M0M2"/>
<protein>
    <recommendedName>
        <fullName evidence="4">AMP-dependent synthetase/ligase domain-containing protein</fullName>
    </recommendedName>
</protein>
<dbReference type="PANTHER" id="PTHR43272">
    <property type="entry name" value="LONG-CHAIN-FATTY-ACID--COA LIGASE"/>
    <property type="match status" value="1"/>
</dbReference>
<dbReference type="GeneID" id="24918980"/>
<evidence type="ECO:0000259" key="4">
    <source>
        <dbReference type="Pfam" id="PF00501"/>
    </source>
</evidence>
<dbReference type="Pfam" id="PF00501">
    <property type="entry name" value="AMP-binding"/>
    <property type="match status" value="1"/>
</dbReference>
<keyword evidence="3" id="KW-0443">Lipid metabolism</keyword>
<keyword evidence="1" id="KW-0436">Ligase</keyword>
<evidence type="ECO:0000313" key="5">
    <source>
        <dbReference type="EMBL" id="CBK21611.2"/>
    </source>
</evidence>
<evidence type="ECO:0000313" key="6">
    <source>
        <dbReference type="Proteomes" id="UP000008312"/>
    </source>
</evidence>
<dbReference type="PROSITE" id="PS00455">
    <property type="entry name" value="AMP_BINDING"/>
    <property type="match status" value="1"/>
</dbReference>
<dbReference type="InterPro" id="IPR020845">
    <property type="entry name" value="AMP-binding_CS"/>
</dbReference>
<dbReference type="InterPro" id="IPR042099">
    <property type="entry name" value="ANL_N_sf"/>
</dbReference>
<evidence type="ECO:0000256" key="3">
    <source>
        <dbReference type="ARBA" id="ARBA00023098"/>
    </source>
</evidence>
<dbReference type="OrthoDB" id="3633556at2759"/>
<dbReference type="InterPro" id="IPR000873">
    <property type="entry name" value="AMP-dep_synth/lig_dom"/>
</dbReference>
<sequence>MNYIDKYRTSDIHDVVEIRRRPETGFDPEPDTLARSMLRAIEKWPNEPALVSKEKKVYTFMEYYKQSVRFSKAATKLGLSTASTCGVIGFNSPEYFFTLYGCWLIGAVPVGIYTTNAPEACHYNLFHSEAQMCVCQGGKQAEKIFSIRDQLPNLKAIVVYWPEEGMPAKVENDRVALYTWDEWLETGNEISDETIVEKAKNVEPGSCATLIYTSGTTGDPKGAMISHDSCTFQCEGIRIRIGLDHHDRYTSFLPLNHIAAQYVDAMVPVFNNVCVYICDTNALKGTLVNTLQDAQPTVSVAVPRLYEKMQAKIQSTIDQATGFKRKLIDWAMRVGYASCMSRQFGQTHYRPWGYWLADRLVFQSIRDKLGFGQCRGLVVSAAPVNIETLRFFAKFDIPIYDLLGQSEGCAPFATNSYVEQLWKLGSGGKPMPGVTVRIGDMDELQYCGRNVMMGYLKMPEQTKETLDEDGWIHTGDQGRIDEDGFVYLTGRIKELIVTSGGENVPPVAIENKLTELLPEVSNAIVVGDRKNYLACMFCLKTETDPATGEPTSVLAPDVLAKSKELGSEATTCEQAAKDEAWHTYLGTGVEKYNKEFAVSNAQTIRKWIVLDRDISLERGELTATMKMKRNVVLRHCEKEISEMYM</sequence>
<dbReference type="AlphaFoldDB" id="D8M0M2"/>
<proteinExistence type="predicted"/>
<dbReference type="GO" id="GO:0016020">
    <property type="term" value="C:membrane"/>
    <property type="evidence" value="ECO:0007669"/>
    <property type="project" value="TreeGrafter"/>
</dbReference>
<name>D8M0M2_BLAHO</name>
<dbReference type="SUPFAM" id="SSF56801">
    <property type="entry name" value="Acetyl-CoA synthetase-like"/>
    <property type="match status" value="1"/>
</dbReference>
<evidence type="ECO:0000256" key="2">
    <source>
        <dbReference type="ARBA" id="ARBA00022832"/>
    </source>
</evidence>
<feature type="domain" description="AMP-dependent synthetase/ligase" evidence="4">
    <location>
        <begin position="39"/>
        <end position="452"/>
    </location>
</feature>
<dbReference type="GO" id="GO:0005783">
    <property type="term" value="C:endoplasmic reticulum"/>
    <property type="evidence" value="ECO:0007669"/>
    <property type="project" value="TreeGrafter"/>
</dbReference>
<keyword evidence="2" id="KW-0276">Fatty acid metabolism</keyword>
<dbReference type="PANTHER" id="PTHR43272:SF32">
    <property type="entry name" value="AMP-DEPENDENT SYNTHETASE_LIGASE DOMAIN-CONTAINING PROTEIN"/>
    <property type="match status" value="1"/>
</dbReference>